<dbReference type="GO" id="GO:0016779">
    <property type="term" value="F:nucleotidyltransferase activity"/>
    <property type="evidence" value="ECO:0007669"/>
    <property type="project" value="UniProtKB-KW"/>
</dbReference>
<dbReference type="AlphaFoldDB" id="A0AAE2SE03"/>
<keyword evidence="1" id="KW-0808">Transferase</keyword>
<dbReference type="RefSeq" id="WP_309491166.1">
    <property type="nucleotide sequence ID" value="NZ_JAENIG010000016.1"/>
</dbReference>
<dbReference type="PANTHER" id="PTHR43793:SF1">
    <property type="entry name" value="FAD SYNTHASE"/>
    <property type="match status" value="1"/>
</dbReference>
<sequence>MKRILVSGCYDIIHAGHLQFFEEARSLGDHLTVSFASEDVLWHHKQRRSSIPDEHKKAVLEGLRMVDEVIIGTDHDLGLDFKSYFLEAKPDILAVTEDDQYEAIKRDLCDQVGCTYRVLPKTPPKFDPVSTSGIVKWVKAPTESPLRVDFAGGWLDVPRHAREGAFIVNCAISPLVSLRNWTYEKRSGLGGSGAWALLNGEDGVDSELDLGVG</sequence>
<evidence type="ECO:0000313" key="4">
    <source>
        <dbReference type="EMBL" id="MBK1856546.1"/>
    </source>
</evidence>
<dbReference type="InterPro" id="IPR014729">
    <property type="entry name" value="Rossmann-like_a/b/a_fold"/>
</dbReference>
<dbReference type="InterPro" id="IPR004821">
    <property type="entry name" value="Cyt_trans-like"/>
</dbReference>
<protein>
    <submittedName>
        <fullName evidence="4">Adenylyltransferase/cytidyltransferase family protein</fullName>
    </submittedName>
</protein>
<evidence type="ECO:0000313" key="5">
    <source>
        <dbReference type="Proteomes" id="UP000634206"/>
    </source>
</evidence>
<organism evidence="4 5">
    <name type="scientific">Oceaniferula flava</name>
    <dbReference type="NCBI Taxonomy" id="2800421"/>
    <lineage>
        <taxon>Bacteria</taxon>
        <taxon>Pseudomonadati</taxon>
        <taxon>Verrucomicrobiota</taxon>
        <taxon>Verrucomicrobiia</taxon>
        <taxon>Verrucomicrobiales</taxon>
        <taxon>Verrucomicrobiaceae</taxon>
        <taxon>Oceaniferula</taxon>
    </lineage>
</organism>
<dbReference type="PANTHER" id="PTHR43793">
    <property type="entry name" value="FAD SYNTHASE"/>
    <property type="match status" value="1"/>
</dbReference>
<dbReference type="Pfam" id="PF01467">
    <property type="entry name" value="CTP_transf_like"/>
    <property type="match status" value="1"/>
</dbReference>
<accession>A0AAE2SE03</accession>
<dbReference type="EMBL" id="JAENIG010000016">
    <property type="protein sequence ID" value="MBK1856546.1"/>
    <property type="molecule type" value="Genomic_DNA"/>
</dbReference>
<feature type="non-terminal residue" evidence="4">
    <location>
        <position position="213"/>
    </location>
</feature>
<evidence type="ECO:0000256" key="1">
    <source>
        <dbReference type="ARBA" id="ARBA00022679"/>
    </source>
</evidence>
<comment type="caution">
    <text evidence="4">The sequence shown here is derived from an EMBL/GenBank/DDBJ whole genome shotgun (WGS) entry which is preliminary data.</text>
</comment>
<gene>
    <name evidence="4" type="ORF">JIN83_16360</name>
</gene>
<reference evidence="4" key="1">
    <citation type="submission" date="2021-01" db="EMBL/GenBank/DDBJ databases">
        <title>Modified the classification status of verrucomicrobia.</title>
        <authorList>
            <person name="Feng X."/>
        </authorList>
    </citation>
    <scope>NUCLEOTIDE SEQUENCE</scope>
    <source>
        <strain evidence="4">5K15</strain>
    </source>
</reference>
<keyword evidence="2 4" id="KW-0548">Nucleotidyltransferase</keyword>
<dbReference type="Gene3D" id="3.40.50.620">
    <property type="entry name" value="HUPs"/>
    <property type="match status" value="1"/>
</dbReference>
<keyword evidence="5" id="KW-1185">Reference proteome</keyword>
<proteinExistence type="predicted"/>
<feature type="domain" description="Cytidyltransferase-like" evidence="3">
    <location>
        <begin position="6"/>
        <end position="111"/>
    </location>
</feature>
<dbReference type="InterPro" id="IPR050385">
    <property type="entry name" value="Archaeal_FAD_synthase"/>
</dbReference>
<dbReference type="NCBIfam" id="TIGR00125">
    <property type="entry name" value="cyt_tran_rel"/>
    <property type="match status" value="1"/>
</dbReference>
<dbReference type="Proteomes" id="UP000634206">
    <property type="component" value="Unassembled WGS sequence"/>
</dbReference>
<evidence type="ECO:0000259" key="3">
    <source>
        <dbReference type="Pfam" id="PF01467"/>
    </source>
</evidence>
<evidence type="ECO:0000256" key="2">
    <source>
        <dbReference type="ARBA" id="ARBA00022695"/>
    </source>
</evidence>
<dbReference type="SUPFAM" id="SSF52374">
    <property type="entry name" value="Nucleotidylyl transferase"/>
    <property type="match status" value="1"/>
</dbReference>
<name>A0AAE2SE03_9BACT</name>